<dbReference type="AlphaFoldDB" id="A0A6B3SQ09"/>
<evidence type="ECO:0000313" key="2">
    <source>
        <dbReference type="Proteomes" id="UP000482155"/>
    </source>
</evidence>
<gene>
    <name evidence="1" type="ORF">G3574_17265</name>
</gene>
<evidence type="ECO:0000313" key="1">
    <source>
        <dbReference type="EMBL" id="NEX62837.1"/>
    </source>
</evidence>
<keyword evidence="2" id="KW-1185">Reference proteome</keyword>
<dbReference type="EMBL" id="JAAIVB010000055">
    <property type="protein sequence ID" value="NEX62837.1"/>
    <property type="molecule type" value="Genomic_DNA"/>
</dbReference>
<organism evidence="1 2">
    <name type="scientific">Noviherbaspirillum galbum</name>
    <dbReference type="NCBI Taxonomy" id="2709383"/>
    <lineage>
        <taxon>Bacteria</taxon>
        <taxon>Pseudomonadati</taxon>
        <taxon>Pseudomonadota</taxon>
        <taxon>Betaproteobacteria</taxon>
        <taxon>Burkholderiales</taxon>
        <taxon>Oxalobacteraceae</taxon>
        <taxon>Noviherbaspirillum</taxon>
    </lineage>
</organism>
<proteinExistence type="predicted"/>
<accession>A0A6B3SQ09</accession>
<reference evidence="1 2" key="1">
    <citation type="submission" date="2020-02" db="EMBL/GenBank/DDBJ databases">
        <authorList>
            <person name="Kim M.K."/>
        </authorList>
    </citation>
    <scope>NUCLEOTIDE SEQUENCE [LARGE SCALE GENOMIC DNA]</scope>
    <source>
        <strain evidence="1 2">17J57-3</strain>
    </source>
</reference>
<comment type="caution">
    <text evidence="1">The sequence shown here is derived from an EMBL/GenBank/DDBJ whole genome shotgun (WGS) entry which is preliminary data.</text>
</comment>
<sequence>MPPPEPGGKQDAASYQRHFHRRWNHLQDRHVRTLAWLLDAPDLLDANAAAWQGKVATLGPVDAATAAWLAELDAAPEALHAALPSGPFTRLGRYAESLMAFYLAWQGRLIAHGVQVRGEKNETVGEFDFIVRDGAEAVHWEFATKLYLLETCGKGRHADYFVGPNLADTLGAKVRKIMQRQLALSSHPNAINHLPEPVHRAQALVKGWLFYQGGTPDTIIPEGIGHCHCRGFWNVLDGLDDLASLRYVILPRLQWLAPGKFRENETCGLDELRGTIRAHFGGNTMPVLVSVLETDGGRDGWLLETDRGFIVPDDWSRRAAAMG</sequence>
<protein>
    <submittedName>
        <fullName evidence="1">DUF1853 family protein</fullName>
    </submittedName>
</protein>
<dbReference type="Proteomes" id="UP000482155">
    <property type="component" value="Unassembled WGS sequence"/>
</dbReference>
<dbReference type="InterPro" id="IPR015003">
    <property type="entry name" value="DUF1853"/>
</dbReference>
<dbReference type="Pfam" id="PF08907">
    <property type="entry name" value="DUF1853"/>
    <property type="match status" value="1"/>
</dbReference>
<name>A0A6B3SQ09_9BURK</name>
<dbReference type="RefSeq" id="WP_163965815.1">
    <property type="nucleotide sequence ID" value="NZ_JAAIVB010000055.1"/>
</dbReference>